<keyword evidence="8 12" id="KW-1133">Transmembrane helix</keyword>
<evidence type="ECO:0000256" key="6">
    <source>
        <dbReference type="ARBA" id="ARBA00022868"/>
    </source>
</evidence>
<keyword evidence="5 12" id="KW-0812">Transmembrane</keyword>
<evidence type="ECO:0000313" key="13">
    <source>
        <dbReference type="Proteomes" id="UP000095283"/>
    </source>
</evidence>
<comment type="caution">
    <text evidence="12">Lacks conserved residue(s) required for the propagation of feature annotation.</text>
</comment>
<dbReference type="PANTHER" id="PTHR11893">
    <property type="entry name" value="INNEXIN"/>
    <property type="match status" value="1"/>
</dbReference>
<feature type="transmembrane region" description="Helical" evidence="12">
    <location>
        <begin position="156"/>
        <end position="180"/>
    </location>
</feature>
<comment type="similarity">
    <text evidence="12">Belongs to the pannexin family.</text>
</comment>
<evidence type="ECO:0000256" key="1">
    <source>
        <dbReference type="ARBA" id="ARBA00004610"/>
    </source>
</evidence>
<reference evidence="14" key="1">
    <citation type="submission" date="2016-11" db="UniProtKB">
        <authorList>
            <consortium name="WormBaseParasite"/>
        </authorList>
    </citation>
    <scope>IDENTIFICATION</scope>
</reference>
<evidence type="ECO:0000256" key="5">
    <source>
        <dbReference type="ARBA" id="ARBA00022692"/>
    </source>
</evidence>
<evidence type="ECO:0000256" key="9">
    <source>
        <dbReference type="ARBA" id="ARBA00023065"/>
    </source>
</evidence>
<dbReference type="WBParaSite" id="Hba_06874">
    <property type="protein sequence ID" value="Hba_06874"/>
    <property type="gene ID" value="Hba_06874"/>
</dbReference>
<evidence type="ECO:0000256" key="7">
    <source>
        <dbReference type="ARBA" id="ARBA00022949"/>
    </source>
</evidence>
<gene>
    <name evidence="12" type="primary">inx</name>
</gene>
<evidence type="ECO:0000256" key="12">
    <source>
        <dbReference type="RuleBase" id="RU010713"/>
    </source>
</evidence>
<dbReference type="GO" id="GO:0005921">
    <property type="term" value="C:gap junction"/>
    <property type="evidence" value="ECO:0007669"/>
    <property type="project" value="UniProtKB-SubCell"/>
</dbReference>
<sequence>MDRINYKYTSYLFVFGTLIISYKQYLGSAITCWTPAEFRGGWDEYTRDYCLIENTYYVPLNDPNLPNVQYREKEELPYYQVNDSNLILPPSNFHVFVSHFPKVYPLALNLGFNTDWKTTGLFPRSTMCDFEIRNKGNVQRYSVQCVLSLNMFNEKIFLILFYWLMILFAATVINLGLWLVNIYSYRERSSFAQRMLESAGVAKSLLIEQKSTKNQRYKKRDRNKLSASALNITINTPIIFIKDGTEMKSLIGDEARSRQDMANTYNEFVALHPDLVVLLRLISSCAGVSVTSDITKALLNKV</sequence>
<keyword evidence="6" id="KW-0303">Gap junction</keyword>
<dbReference type="Pfam" id="PF00876">
    <property type="entry name" value="Innexin"/>
    <property type="match status" value="2"/>
</dbReference>
<evidence type="ECO:0000313" key="14">
    <source>
        <dbReference type="WBParaSite" id="Hba_06874"/>
    </source>
</evidence>
<evidence type="ECO:0000256" key="4">
    <source>
        <dbReference type="ARBA" id="ARBA00022475"/>
    </source>
</evidence>
<keyword evidence="9 12" id="KW-0406">Ion transport</keyword>
<evidence type="ECO:0000256" key="2">
    <source>
        <dbReference type="ARBA" id="ARBA00004651"/>
    </source>
</evidence>
<evidence type="ECO:0000256" key="8">
    <source>
        <dbReference type="ARBA" id="ARBA00022989"/>
    </source>
</evidence>
<keyword evidence="11 12" id="KW-0407">Ion channel</keyword>
<dbReference type="PANTHER" id="PTHR11893:SF32">
    <property type="entry name" value="INNEXIN"/>
    <property type="match status" value="1"/>
</dbReference>
<accession>A0A1I7WNZ2</accession>
<comment type="function">
    <text evidence="12">Structural component of the gap junctions.</text>
</comment>
<evidence type="ECO:0000256" key="10">
    <source>
        <dbReference type="ARBA" id="ARBA00023136"/>
    </source>
</evidence>
<name>A0A1I7WNZ2_HETBA</name>
<keyword evidence="7" id="KW-0965">Cell junction</keyword>
<organism evidence="13 14">
    <name type="scientific">Heterorhabditis bacteriophora</name>
    <name type="common">Entomopathogenic nematode worm</name>
    <dbReference type="NCBI Taxonomy" id="37862"/>
    <lineage>
        <taxon>Eukaryota</taxon>
        <taxon>Metazoa</taxon>
        <taxon>Ecdysozoa</taxon>
        <taxon>Nematoda</taxon>
        <taxon>Chromadorea</taxon>
        <taxon>Rhabditida</taxon>
        <taxon>Rhabditina</taxon>
        <taxon>Rhabditomorpha</taxon>
        <taxon>Strongyloidea</taxon>
        <taxon>Heterorhabditidae</taxon>
        <taxon>Heterorhabditis</taxon>
    </lineage>
</organism>
<keyword evidence="13" id="KW-1185">Reference proteome</keyword>
<proteinExistence type="inferred from homology"/>
<protein>
    <recommendedName>
        <fullName evidence="12">Innexin</fullName>
    </recommendedName>
</protein>
<keyword evidence="3 12" id="KW-0813">Transport</keyword>
<keyword evidence="4" id="KW-1003">Cell membrane</keyword>
<dbReference type="Proteomes" id="UP000095283">
    <property type="component" value="Unplaced"/>
</dbReference>
<comment type="subcellular location">
    <subcellularLocation>
        <location evidence="1">Cell junction</location>
        <location evidence="1">Gap junction</location>
    </subcellularLocation>
    <subcellularLocation>
        <location evidence="2 12">Cell membrane</location>
        <topology evidence="2 12">Multi-pass membrane protein</topology>
    </subcellularLocation>
</comment>
<dbReference type="InterPro" id="IPR000990">
    <property type="entry name" value="Innexin"/>
</dbReference>
<dbReference type="PROSITE" id="PS51013">
    <property type="entry name" value="PANNEXIN"/>
    <property type="match status" value="1"/>
</dbReference>
<evidence type="ECO:0000256" key="3">
    <source>
        <dbReference type="ARBA" id="ARBA00022448"/>
    </source>
</evidence>
<evidence type="ECO:0000256" key="11">
    <source>
        <dbReference type="ARBA" id="ARBA00023303"/>
    </source>
</evidence>
<dbReference type="GO" id="GO:0005886">
    <property type="term" value="C:plasma membrane"/>
    <property type="evidence" value="ECO:0007669"/>
    <property type="project" value="UniProtKB-SubCell"/>
</dbReference>
<dbReference type="GO" id="GO:0005243">
    <property type="term" value="F:gap junction channel activity"/>
    <property type="evidence" value="ECO:0007669"/>
    <property type="project" value="TreeGrafter"/>
</dbReference>
<dbReference type="AlphaFoldDB" id="A0A1I7WNZ2"/>
<dbReference type="GO" id="GO:0034220">
    <property type="term" value="P:monoatomic ion transmembrane transport"/>
    <property type="evidence" value="ECO:0007669"/>
    <property type="project" value="UniProtKB-KW"/>
</dbReference>
<keyword evidence="10 12" id="KW-0472">Membrane</keyword>